<sequence>MRIGIVSNSDSFIPMAYTLAMQQLQVHIFLSPAKDAFVQQKVKAFVQQTKLPFTEERNADKDLYTWLQKGNYDIGFILVYPHLIRLERLKNHPARLFNIHFGVLPGFKGPVPVFWQLKKGLDKIGLTIHHLSSKIDDGPMAWTKTTDNLPHYNYQLANQVLSQLCIEGVVFVLHLFINKLPIPEIPTNPNDTAYQKRPQLNNVLINRQTMSAIEICNLVRACNPWNKGALTWFQQQEVKLMDAQVISAIDSADNLQADTIINDDQSLHILCKDGKLINVNMLFLNDCFVPAYDARQWGLNKGIQFGLQDLTFKQ</sequence>
<dbReference type="eggNOG" id="COG0223">
    <property type="taxonomic scope" value="Bacteria"/>
</dbReference>
<dbReference type="Pfam" id="PF02911">
    <property type="entry name" value="Formyl_trans_C"/>
    <property type="match status" value="1"/>
</dbReference>
<protein>
    <submittedName>
        <fullName evidence="6">Formyl transferase domain protein</fullName>
    </submittedName>
</protein>
<evidence type="ECO:0000313" key="6">
    <source>
        <dbReference type="EMBL" id="EHQ27894.1"/>
    </source>
</evidence>
<dbReference type="EMBL" id="CM001403">
    <property type="protein sequence ID" value="EHQ27894.1"/>
    <property type="molecule type" value="Genomic_DNA"/>
</dbReference>
<dbReference type="Proteomes" id="UP000002774">
    <property type="component" value="Chromosome"/>
</dbReference>
<dbReference type="Pfam" id="PF00551">
    <property type="entry name" value="Formyl_trans_N"/>
    <property type="match status" value="1"/>
</dbReference>
<dbReference type="AlphaFoldDB" id="H1Y2B4"/>
<dbReference type="GO" id="GO:0004479">
    <property type="term" value="F:methionyl-tRNA formyltransferase activity"/>
    <property type="evidence" value="ECO:0007669"/>
    <property type="project" value="TreeGrafter"/>
</dbReference>
<dbReference type="OrthoDB" id="1092294at2"/>
<evidence type="ECO:0000259" key="5">
    <source>
        <dbReference type="Pfam" id="PF02911"/>
    </source>
</evidence>
<dbReference type="CDD" id="cd08704">
    <property type="entry name" value="Met_tRNA_FMT_C"/>
    <property type="match status" value="1"/>
</dbReference>
<feature type="domain" description="Formyl transferase C-terminal" evidence="5">
    <location>
        <begin position="209"/>
        <end position="276"/>
    </location>
</feature>
<keyword evidence="3" id="KW-0648">Protein biosynthesis</keyword>
<dbReference type="SUPFAM" id="SSF53328">
    <property type="entry name" value="Formyltransferase"/>
    <property type="match status" value="1"/>
</dbReference>
<keyword evidence="2 6" id="KW-0808">Transferase</keyword>
<dbReference type="Gene3D" id="3.40.50.12230">
    <property type="match status" value="1"/>
</dbReference>
<evidence type="ECO:0000313" key="7">
    <source>
        <dbReference type="Proteomes" id="UP000002774"/>
    </source>
</evidence>
<dbReference type="InterPro" id="IPR044135">
    <property type="entry name" value="Met-tRNA-FMT_C"/>
</dbReference>
<reference evidence="6" key="1">
    <citation type="submission" date="2011-09" db="EMBL/GenBank/DDBJ databases">
        <title>The permanent draft genome of Mucilaginibacter paludis DSM 18603.</title>
        <authorList>
            <consortium name="US DOE Joint Genome Institute (JGI-PGF)"/>
            <person name="Lucas S."/>
            <person name="Han J."/>
            <person name="Lapidus A."/>
            <person name="Bruce D."/>
            <person name="Goodwin L."/>
            <person name="Pitluck S."/>
            <person name="Peters L."/>
            <person name="Kyrpides N."/>
            <person name="Mavromatis K."/>
            <person name="Ivanova N."/>
            <person name="Mikhailova N."/>
            <person name="Held B."/>
            <person name="Detter J.C."/>
            <person name="Tapia R."/>
            <person name="Han C."/>
            <person name="Land M."/>
            <person name="Hauser L."/>
            <person name="Markowitz V."/>
            <person name="Cheng J.-F."/>
            <person name="Hugenholtz P."/>
            <person name="Woyke T."/>
            <person name="Wu D."/>
            <person name="Tindall B."/>
            <person name="Brambilla E."/>
            <person name="Klenk H.-P."/>
            <person name="Eisen J.A."/>
        </authorList>
    </citation>
    <scope>NUCLEOTIDE SEQUENCE [LARGE SCALE GENOMIC DNA]</scope>
    <source>
        <strain evidence="6">DSM 18603</strain>
    </source>
</reference>
<dbReference type="PANTHER" id="PTHR11138:SF5">
    <property type="entry name" value="METHIONYL-TRNA FORMYLTRANSFERASE, MITOCHONDRIAL"/>
    <property type="match status" value="1"/>
</dbReference>
<evidence type="ECO:0000256" key="1">
    <source>
        <dbReference type="ARBA" id="ARBA00010699"/>
    </source>
</evidence>
<organism evidence="6 7">
    <name type="scientific">Mucilaginibacter paludis DSM 18603</name>
    <dbReference type="NCBI Taxonomy" id="714943"/>
    <lineage>
        <taxon>Bacteria</taxon>
        <taxon>Pseudomonadati</taxon>
        <taxon>Bacteroidota</taxon>
        <taxon>Sphingobacteriia</taxon>
        <taxon>Sphingobacteriales</taxon>
        <taxon>Sphingobacteriaceae</taxon>
        <taxon>Mucilaginibacter</taxon>
    </lineage>
</organism>
<dbReference type="SUPFAM" id="SSF50486">
    <property type="entry name" value="FMT C-terminal domain-like"/>
    <property type="match status" value="1"/>
</dbReference>
<dbReference type="InterPro" id="IPR011034">
    <property type="entry name" value="Formyl_transferase-like_C_sf"/>
</dbReference>
<evidence type="ECO:0000259" key="4">
    <source>
        <dbReference type="Pfam" id="PF00551"/>
    </source>
</evidence>
<feature type="domain" description="Formyl transferase N-terminal" evidence="4">
    <location>
        <begin position="42"/>
        <end position="153"/>
    </location>
</feature>
<name>H1Y2B4_9SPHI</name>
<dbReference type="PANTHER" id="PTHR11138">
    <property type="entry name" value="METHIONYL-TRNA FORMYLTRANSFERASE"/>
    <property type="match status" value="1"/>
</dbReference>
<proteinExistence type="inferred from homology"/>
<dbReference type="STRING" id="714943.Mucpa_3796"/>
<keyword evidence="7" id="KW-1185">Reference proteome</keyword>
<accession>H1Y2B4</accession>
<dbReference type="InterPro" id="IPR005793">
    <property type="entry name" value="Formyl_trans_C"/>
</dbReference>
<gene>
    <name evidence="6" type="ORF">Mucpa_3796</name>
</gene>
<evidence type="ECO:0000256" key="3">
    <source>
        <dbReference type="ARBA" id="ARBA00022917"/>
    </source>
</evidence>
<evidence type="ECO:0000256" key="2">
    <source>
        <dbReference type="ARBA" id="ARBA00022679"/>
    </source>
</evidence>
<dbReference type="InterPro" id="IPR036477">
    <property type="entry name" value="Formyl_transf_N_sf"/>
</dbReference>
<dbReference type="HOGENOM" id="CLU_033347_2_1_10"/>
<dbReference type="InterPro" id="IPR002376">
    <property type="entry name" value="Formyl_transf_N"/>
</dbReference>
<comment type="similarity">
    <text evidence="1">Belongs to the Fmt family.</text>
</comment>